<feature type="compositionally biased region" description="Low complexity" evidence="1">
    <location>
        <begin position="64"/>
        <end position="81"/>
    </location>
</feature>
<feature type="region of interest" description="Disordered" evidence="1">
    <location>
        <begin position="23"/>
        <end position="159"/>
    </location>
</feature>
<accession>A0ABR0BQR9</accession>
<gene>
    <name evidence="2" type="ORF">Purlil1_9835</name>
</gene>
<name>A0ABR0BQR9_PURLI</name>
<feature type="compositionally biased region" description="Polar residues" evidence="1">
    <location>
        <begin position="90"/>
        <end position="99"/>
    </location>
</feature>
<sequence>MYTARIRATKPVAVDTRRAQATLRARQLGSSSLQEPWDAGLHPVHSGHRPNGAAGSVRTGDEGPPSAARPPLSIPSSPSIIHITACDCTSRVNSTTRRPSASPPDVPQRPGPFQSAPLAAAAQTPLGSQTRAPPRGAELLRRRKSSDKYRPNGNAGHLSNLELHSRRPAFRFLSPPPPPFSPRASPCPCLVHRQAVAVTDAALPPSPPPPPIARPPTDCAACMAPGHALHRPPDRLTDRPLIHPSTIQDTGVRARASRAPARRRQPQE</sequence>
<keyword evidence="3" id="KW-1185">Reference proteome</keyword>
<feature type="region of interest" description="Disordered" evidence="1">
    <location>
        <begin position="203"/>
        <end position="268"/>
    </location>
</feature>
<feature type="compositionally biased region" description="Pro residues" evidence="1">
    <location>
        <begin position="101"/>
        <end position="110"/>
    </location>
</feature>
<comment type="caution">
    <text evidence="2">The sequence shown here is derived from an EMBL/GenBank/DDBJ whole genome shotgun (WGS) entry which is preliminary data.</text>
</comment>
<feature type="compositionally biased region" description="Basic and acidic residues" evidence="1">
    <location>
        <begin position="231"/>
        <end position="241"/>
    </location>
</feature>
<protein>
    <submittedName>
        <fullName evidence="2">Uncharacterized protein</fullName>
    </submittedName>
</protein>
<evidence type="ECO:0000313" key="2">
    <source>
        <dbReference type="EMBL" id="KAK4085878.1"/>
    </source>
</evidence>
<organism evidence="2 3">
    <name type="scientific">Purpureocillium lilacinum</name>
    <name type="common">Paecilomyces lilacinus</name>
    <dbReference type="NCBI Taxonomy" id="33203"/>
    <lineage>
        <taxon>Eukaryota</taxon>
        <taxon>Fungi</taxon>
        <taxon>Dikarya</taxon>
        <taxon>Ascomycota</taxon>
        <taxon>Pezizomycotina</taxon>
        <taxon>Sordariomycetes</taxon>
        <taxon>Hypocreomycetidae</taxon>
        <taxon>Hypocreales</taxon>
        <taxon>Ophiocordycipitaceae</taxon>
        <taxon>Purpureocillium</taxon>
    </lineage>
</organism>
<reference evidence="2 3" key="1">
    <citation type="journal article" date="2024" name="Microbiol. Resour. Announc.">
        <title>Genome annotations for the ascomycete fungi Trichoderma harzianum, Trichoderma aggressivum, and Purpureocillium lilacinum.</title>
        <authorList>
            <person name="Beijen E.P.W."/>
            <person name="Ohm R.A."/>
        </authorList>
    </citation>
    <scope>NUCLEOTIDE SEQUENCE [LARGE SCALE GENOMIC DNA]</scope>
    <source>
        <strain evidence="2 3">CBS 150709</strain>
    </source>
</reference>
<feature type="compositionally biased region" description="Pro residues" evidence="1">
    <location>
        <begin position="204"/>
        <end position="214"/>
    </location>
</feature>
<proteinExistence type="predicted"/>
<evidence type="ECO:0000256" key="1">
    <source>
        <dbReference type="SAM" id="MobiDB-lite"/>
    </source>
</evidence>
<dbReference type="EMBL" id="JAWRVI010000046">
    <property type="protein sequence ID" value="KAK4085878.1"/>
    <property type="molecule type" value="Genomic_DNA"/>
</dbReference>
<dbReference type="Proteomes" id="UP001287286">
    <property type="component" value="Unassembled WGS sequence"/>
</dbReference>
<evidence type="ECO:0000313" key="3">
    <source>
        <dbReference type="Proteomes" id="UP001287286"/>
    </source>
</evidence>